<dbReference type="InterPro" id="IPR011050">
    <property type="entry name" value="Pectin_lyase_fold/virulence"/>
</dbReference>
<dbReference type="EMBL" id="CP074133">
    <property type="protein sequence ID" value="QUX22301.1"/>
    <property type="molecule type" value="Genomic_DNA"/>
</dbReference>
<evidence type="ECO:0000256" key="3">
    <source>
        <dbReference type="ARBA" id="ARBA00022840"/>
    </source>
</evidence>
<dbReference type="Proteomes" id="UP000676079">
    <property type="component" value="Chromosome"/>
</dbReference>
<dbReference type="RefSeq" id="WP_220563517.1">
    <property type="nucleotide sequence ID" value="NZ_CP074133.1"/>
</dbReference>
<name>A0ABX8BJL8_9ACTN</name>
<feature type="domain" description="AAA+ ATPase" evidence="5">
    <location>
        <begin position="879"/>
        <end position="1019"/>
    </location>
</feature>
<dbReference type="InterPro" id="IPR012334">
    <property type="entry name" value="Pectin_lyas_fold"/>
</dbReference>
<dbReference type="InterPro" id="IPR039448">
    <property type="entry name" value="Beta_helix"/>
</dbReference>
<evidence type="ECO:0000259" key="5">
    <source>
        <dbReference type="SMART" id="SM00382"/>
    </source>
</evidence>
<dbReference type="InterPro" id="IPR050773">
    <property type="entry name" value="CbxX/CfxQ_RuBisCO_ESX"/>
</dbReference>
<keyword evidence="7" id="KW-1185">Reference proteome</keyword>
<evidence type="ECO:0000313" key="7">
    <source>
        <dbReference type="Proteomes" id="UP000676079"/>
    </source>
</evidence>
<evidence type="ECO:0000256" key="2">
    <source>
        <dbReference type="ARBA" id="ARBA00022741"/>
    </source>
</evidence>
<dbReference type="Pfam" id="PF17866">
    <property type="entry name" value="AAA_lid_6"/>
    <property type="match status" value="2"/>
</dbReference>
<dbReference type="SMART" id="SM00710">
    <property type="entry name" value="PbH1"/>
    <property type="match status" value="10"/>
</dbReference>
<dbReference type="SMART" id="SM00382">
    <property type="entry name" value="AAA"/>
    <property type="match status" value="2"/>
</dbReference>
<dbReference type="PANTHER" id="PTHR43392:SF2">
    <property type="entry name" value="AAA-TYPE ATPASE FAMILY PROTEIN _ ANKYRIN REPEAT FAMILY PROTEIN"/>
    <property type="match status" value="1"/>
</dbReference>
<dbReference type="Gene3D" id="3.40.50.300">
    <property type="entry name" value="P-loop containing nucleotide triphosphate hydrolases"/>
    <property type="match status" value="2"/>
</dbReference>
<dbReference type="Gene3D" id="1.10.8.60">
    <property type="match status" value="2"/>
</dbReference>
<dbReference type="PANTHER" id="PTHR43392">
    <property type="entry name" value="AAA-TYPE ATPASE FAMILY PROTEIN / ANKYRIN REPEAT FAMILY PROTEIN"/>
    <property type="match status" value="1"/>
</dbReference>
<keyword evidence="3" id="KW-0067">ATP-binding</keyword>
<dbReference type="InterPro" id="IPR003593">
    <property type="entry name" value="AAA+_ATPase"/>
</dbReference>
<dbReference type="InterPro" id="IPR003959">
    <property type="entry name" value="ATPase_AAA_core"/>
</dbReference>
<dbReference type="SUPFAM" id="SSF51126">
    <property type="entry name" value="Pectin lyase-like"/>
    <property type="match status" value="2"/>
</dbReference>
<organism evidence="6 7">
    <name type="scientific">Nocardiopsis changdeensis</name>
    <dbReference type="NCBI Taxonomy" id="2831969"/>
    <lineage>
        <taxon>Bacteria</taxon>
        <taxon>Bacillati</taxon>
        <taxon>Actinomycetota</taxon>
        <taxon>Actinomycetes</taxon>
        <taxon>Streptosporangiales</taxon>
        <taxon>Nocardiopsidaceae</taxon>
        <taxon>Nocardiopsis</taxon>
    </lineage>
</organism>
<sequence length="1106" mass="116328">MITLRVSQSDPNAFRGIADAMNDPRFADQDLYLQVDPGYYLEPHVLGVNGHVMVVPSAGRGTVTVAVGDTNVFNVHEGRLELFGIEVRNASADFPPVYVHPGGAFRAEECVFASTARVEAEGATLHIEGCVFRDAGLYLKRSGGAVARTRFERAVLFIEGQGALSVSDVSFQGGDPSCHTLLISGASPRIQKCRITDGGSENTNAVCVQEEAAPVFSDVEITGDSGYPVRVLGGSTASFTRLRIDGGRPGGDSLYVWEGGGLTLTDCTVTRSPGSAVCSSDSALTATGLTVAGAKDNGVLTVDSRVEIHRSKVTGAGIVAVRLNGGRPTLSDIELGEPPAGAEEPIGLLLDGTSGFDVRGLTVTRLWGTAVGVHDSTGTLADVTVEEGVRGIGFDDGGRYRAEGLRLRGLEAWAVRVGEGAQAEIDGLESTSCRYGAWADGGDLTLRSAVVSDAGDRGAIVQDGGRLVLEDSTVRGCGGSGVDVHGDSRATLRRCTIADNGGRAVDAEEGAAVKVEDTTFENNRGGDTVRVAAEAGGAAAVPDAPVGEAAPVEELLAELDGMVGLEGVKKEVRTLVNFQRASAKREAAGLPALNVGRHLVFSGPPGTGKTTVARLYGGILRSLGVLSQGQFVEVSRSDLVAEHLGGTAKLTADAVGRARGGVLFIDEAYALSRRFGSGTDFGQEAIDTLIKFMEDLRDEVVVVFAGYSSEMRGFLDANPGLRSRVARTIEFENYTPEQLTTIFAGMARAQGYDPGEGVLEAVTAHFRAQKRDETFGNGREARRVFEAVVQTQATRVVEGDFHSPEDLGRILPEDLEGVVDAGLSARVGGPRDGGQVDGLMAELESMVGLTSVKGEVADLMSLISAGRRRQAAGLGAVLPSRHLVFAGPPGTGKTTVARIYGRLLAALGVLAQGQVVEVGRADLVGAYVGQTAQRTRDVFDRARGGVLFIDEAYTLVRPGGSGHDFGQEAVDTLLKLMEDHRDEVVVIAAGYTGEMSGFLASNPGLESRFSRTVEFAPYTHDELLRILVGMAEGADFLVPEDTRAAAARLFGAEEERFSDGNGREVRKAFEEALTRQARRIEQAARAGAEPGVDDLRTLLPEDVHAT</sequence>
<dbReference type="Pfam" id="PF00004">
    <property type="entry name" value="AAA"/>
    <property type="match status" value="2"/>
</dbReference>
<evidence type="ECO:0000313" key="6">
    <source>
        <dbReference type="EMBL" id="QUX22301.1"/>
    </source>
</evidence>
<feature type="domain" description="AAA+ ATPase" evidence="5">
    <location>
        <begin position="595"/>
        <end position="735"/>
    </location>
</feature>
<dbReference type="InterPro" id="IPR012332">
    <property type="entry name" value="Autotransporter_pectin_lyase_C"/>
</dbReference>
<dbReference type="Gene3D" id="2.160.20.20">
    <property type="match status" value="1"/>
</dbReference>
<protein>
    <submittedName>
        <fullName evidence="6">AAA family ATPase</fullName>
    </submittedName>
</protein>
<keyword evidence="2" id="KW-0547">Nucleotide-binding</keyword>
<dbReference type="Pfam" id="PF13229">
    <property type="entry name" value="Beta_helix"/>
    <property type="match status" value="2"/>
</dbReference>
<comment type="similarity">
    <text evidence="1">Belongs to the CbxX/CfxQ family.</text>
</comment>
<proteinExistence type="inferred from homology"/>
<dbReference type="InterPro" id="IPR041627">
    <property type="entry name" value="AAA_lid_6"/>
</dbReference>
<feature type="region of interest" description="Disordered" evidence="4">
    <location>
        <begin position="1082"/>
        <end position="1106"/>
    </location>
</feature>
<dbReference type="SUPFAM" id="SSF52540">
    <property type="entry name" value="P-loop containing nucleoside triphosphate hydrolases"/>
    <property type="match status" value="2"/>
</dbReference>
<accession>A0ABX8BJL8</accession>
<gene>
    <name evidence="6" type="ORF">KGD84_28845</name>
</gene>
<dbReference type="InterPro" id="IPR006626">
    <property type="entry name" value="PbH1"/>
</dbReference>
<dbReference type="Gene3D" id="2.160.20.10">
    <property type="entry name" value="Single-stranded right-handed beta-helix, Pectin lyase-like"/>
    <property type="match status" value="1"/>
</dbReference>
<dbReference type="PRINTS" id="PR00819">
    <property type="entry name" value="CBXCFQXSUPER"/>
</dbReference>
<dbReference type="InterPro" id="IPR027417">
    <property type="entry name" value="P-loop_NTPase"/>
</dbReference>
<reference evidence="6 7" key="1">
    <citation type="submission" date="2021-05" db="EMBL/GenBank/DDBJ databases">
        <title>Direct Submission.</title>
        <authorList>
            <person name="Li K."/>
            <person name="Gao J."/>
        </authorList>
    </citation>
    <scope>NUCLEOTIDE SEQUENCE [LARGE SCALE GENOMIC DNA]</scope>
    <source>
        <strain evidence="6 7">Mg02</strain>
    </source>
</reference>
<evidence type="ECO:0000256" key="1">
    <source>
        <dbReference type="ARBA" id="ARBA00010378"/>
    </source>
</evidence>
<dbReference type="InterPro" id="IPR000641">
    <property type="entry name" value="CbxX/CfxQ"/>
</dbReference>
<evidence type="ECO:0000256" key="4">
    <source>
        <dbReference type="SAM" id="MobiDB-lite"/>
    </source>
</evidence>
<dbReference type="CDD" id="cd00009">
    <property type="entry name" value="AAA"/>
    <property type="match status" value="1"/>
</dbReference>
<feature type="compositionally biased region" description="Basic and acidic residues" evidence="4">
    <location>
        <begin position="1093"/>
        <end position="1106"/>
    </location>
</feature>